<evidence type="ECO:0000313" key="13">
    <source>
        <dbReference type="Ensembl" id="ENSAMXP00005000303.1"/>
    </source>
</evidence>
<evidence type="ECO:0000256" key="1">
    <source>
        <dbReference type="ARBA" id="ARBA00004434"/>
    </source>
</evidence>
<keyword evidence="9 12" id="KW-0496">Mitochondrion</keyword>
<sequence>MALTRSVYNLLFKRTSTFAVTIMVGAVLFERVFDQGGDALYESINRGVSEIFKEHRYNYISLDSA</sequence>
<evidence type="ECO:0000256" key="9">
    <source>
        <dbReference type="ARBA" id="ARBA00023128"/>
    </source>
</evidence>
<keyword evidence="4 12" id="KW-0679">Respiratory chain</keyword>
<comment type="subunit">
    <text evidence="12">Component of the ubiquinol-cytochrome c oxidoreductase (cytochrome b-c1 complex, complex III, CIII), a multisubunit enzyme composed of 3 respiratory subunits cytochrome b, cytochrome c1 and Rieske protein, 2 core protein subunits, and additional low-molecular weight protein subunits.</text>
</comment>
<name>A0A8B9GP18_ASTMX</name>
<proteinExistence type="inferred from homology"/>
<dbReference type="GO" id="GO:0006122">
    <property type="term" value="P:mitochondrial electron transport, ubiquinol to cytochrome c"/>
    <property type="evidence" value="ECO:0007669"/>
    <property type="project" value="UniProtKB-UniRule"/>
</dbReference>
<keyword evidence="8" id="KW-1133">Transmembrane helix</keyword>
<evidence type="ECO:0000256" key="2">
    <source>
        <dbReference type="ARBA" id="ARBA00007856"/>
    </source>
</evidence>
<dbReference type="GO" id="GO:0005743">
    <property type="term" value="C:mitochondrial inner membrane"/>
    <property type="evidence" value="ECO:0007669"/>
    <property type="project" value="UniProtKB-SubCell"/>
</dbReference>
<organism evidence="13 14">
    <name type="scientific">Astyanax mexicanus</name>
    <name type="common">Blind cave fish</name>
    <name type="synonym">Astyanax fasciatus mexicanus</name>
    <dbReference type="NCBI Taxonomy" id="7994"/>
    <lineage>
        <taxon>Eukaryota</taxon>
        <taxon>Metazoa</taxon>
        <taxon>Chordata</taxon>
        <taxon>Craniata</taxon>
        <taxon>Vertebrata</taxon>
        <taxon>Euteleostomi</taxon>
        <taxon>Actinopterygii</taxon>
        <taxon>Neopterygii</taxon>
        <taxon>Teleostei</taxon>
        <taxon>Ostariophysi</taxon>
        <taxon>Characiformes</taxon>
        <taxon>Characoidei</taxon>
        <taxon>Acestrorhamphidae</taxon>
        <taxon>Acestrorhamphinae</taxon>
        <taxon>Astyanax</taxon>
    </lineage>
</organism>
<protein>
    <recommendedName>
        <fullName evidence="12">Complex III subunit 9</fullName>
    </recommendedName>
</protein>
<comment type="similarity">
    <text evidence="2 12">Belongs to the UQCR10/QCR9 family.</text>
</comment>
<dbReference type="PANTHER" id="PTHR12980:SF0">
    <property type="entry name" value="CYTOCHROME B-C1 COMPLEX SUBUNIT 9"/>
    <property type="match status" value="1"/>
</dbReference>
<keyword evidence="6 12" id="KW-0999">Mitochondrion inner membrane</keyword>
<dbReference type="GO" id="GO:0045275">
    <property type="term" value="C:respiratory chain complex III"/>
    <property type="evidence" value="ECO:0007669"/>
    <property type="project" value="UniProtKB-UniRule"/>
</dbReference>
<dbReference type="SUPFAM" id="SSF81514">
    <property type="entry name" value="Subunit X (non-heme 7 kDa protein) of cytochrome bc1 complex (Ubiquinol-cytochrome c reductase)"/>
    <property type="match status" value="1"/>
</dbReference>
<reference evidence="13" key="1">
    <citation type="submission" date="2025-08" db="UniProtKB">
        <authorList>
            <consortium name="Ensembl"/>
        </authorList>
    </citation>
    <scope>IDENTIFICATION</scope>
</reference>
<dbReference type="Pfam" id="PF05365">
    <property type="entry name" value="UCR_UQCRX_QCR9"/>
    <property type="match status" value="1"/>
</dbReference>
<dbReference type="Proteomes" id="UP000694621">
    <property type="component" value="Unplaced"/>
</dbReference>
<evidence type="ECO:0000256" key="10">
    <source>
        <dbReference type="ARBA" id="ARBA00023136"/>
    </source>
</evidence>
<dbReference type="OrthoDB" id="44067at2759"/>
<evidence type="ECO:0000256" key="4">
    <source>
        <dbReference type="ARBA" id="ARBA00022660"/>
    </source>
</evidence>
<comment type="subcellular location">
    <subcellularLocation>
        <location evidence="1 12">Mitochondrion inner membrane</location>
        <topology evidence="1 12">Single-pass membrane protein</topology>
    </subcellularLocation>
</comment>
<evidence type="ECO:0000256" key="5">
    <source>
        <dbReference type="ARBA" id="ARBA00022692"/>
    </source>
</evidence>
<comment type="function">
    <text evidence="12">Component of the ubiquinol-cytochrome c oxidoreductase, a multisubunit transmembrane complex that is part of the mitochondrial electron transport chain which drives oxidative phosphorylation. The complex plays an important role in the uptake of multiple carbon sources present in different host niches.</text>
</comment>
<evidence type="ECO:0000256" key="8">
    <source>
        <dbReference type="ARBA" id="ARBA00022989"/>
    </source>
</evidence>
<keyword evidence="10" id="KW-0472">Membrane</keyword>
<evidence type="ECO:0000256" key="12">
    <source>
        <dbReference type="RuleBase" id="RU368056"/>
    </source>
</evidence>
<dbReference type="Ensembl" id="ENSAMXT00005000334.1">
    <property type="protein sequence ID" value="ENSAMXP00005000303.1"/>
    <property type="gene ID" value="ENSAMXG00005000184.1"/>
</dbReference>
<evidence type="ECO:0000256" key="11">
    <source>
        <dbReference type="ARBA" id="ARBA00064262"/>
    </source>
</evidence>
<evidence type="ECO:0000256" key="3">
    <source>
        <dbReference type="ARBA" id="ARBA00022448"/>
    </source>
</evidence>
<comment type="subunit">
    <text evidence="11">Component of the ubiquinol-cytochrome c oxidoreductase (cytochrome b-c1 complex, complex III, CIII), a multisubunit enzyme composed of 11 subunits. The complex is composed of 3 respiratory subunits cytochrome b, cytochrome c1 and Rieske protein UQCRFS1, 2 core protein subunits UQCRC1/QCR1 and UQCRC2/QCR2, and 6 low-molecular weight protein subunits UQCRH/QCR6, UQCRB/QCR7, UQCRQ/QCR8, UQCR10/QCR9, UQCR11/QCR10 and subunit 9, the cleavage product of Rieske protein UQCRFS1. The complex exists as an obligatory dimer and forms supercomplexes (SCs) in the inner mitochondrial membrane with NADH-ubiquinone oxidoreductase (complex I, CI) and cytochrome c oxidase (complex IV, CIV), resulting in different assemblies (supercomplex SCI(1)III(2)IV(1) and megacomplex MCI(2)III(2)IV(2)). Interacts with STMP1.</text>
</comment>
<keyword evidence="5" id="KW-0812">Transmembrane</keyword>
<evidence type="ECO:0000256" key="7">
    <source>
        <dbReference type="ARBA" id="ARBA00022982"/>
    </source>
</evidence>
<dbReference type="FunFam" id="1.20.5.260:FF:000001">
    <property type="entry name" value="Cytochrome b-c1 complex subunit 9"/>
    <property type="match status" value="1"/>
</dbReference>
<evidence type="ECO:0000313" key="14">
    <source>
        <dbReference type="Proteomes" id="UP000694621"/>
    </source>
</evidence>
<keyword evidence="7 12" id="KW-0249">Electron transport</keyword>
<dbReference type="InterPro" id="IPR036656">
    <property type="entry name" value="QCR9_sf"/>
</dbReference>
<dbReference type="PANTHER" id="PTHR12980">
    <property type="entry name" value="UBIQUINOL-CYTOCHROME C REDUCTASE COMPLEX, SUBUNIT X"/>
    <property type="match status" value="1"/>
</dbReference>
<keyword evidence="3 12" id="KW-0813">Transport</keyword>
<dbReference type="Gene3D" id="1.20.5.260">
    <property type="entry name" value="Cytochrome b-c1 complex subunit 9"/>
    <property type="match status" value="1"/>
</dbReference>
<accession>A0A8B9GP18</accession>
<dbReference type="AlphaFoldDB" id="A0A8B9GP18"/>
<evidence type="ECO:0000256" key="6">
    <source>
        <dbReference type="ARBA" id="ARBA00022792"/>
    </source>
</evidence>
<dbReference type="InterPro" id="IPR008027">
    <property type="entry name" value="QCR9"/>
</dbReference>